<feature type="region of interest" description="Disordered" evidence="2">
    <location>
        <begin position="1"/>
        <end position="21"/>
    </location>
</feature>
<keyword evidence="1" id="KW-0809">Transit peptide</keyword>
<dbReference type="STRING" id="52838.A0A4S8IZ83"/>
<name>A0A4S8IZ83_MUSBA</name>
<evidence type="ECO:0000259" key="3">
    <source>
        <dbReference type="Pfam" id="PF21864"/>
    </source>
</evidence>
<evidence type="ECO:0000256" key="2">
    <source>
        <dbReference type="SAM" id="MobiDB-lite"/>
    </source>
</evidence>
<dbReference type="GO" id="GO:0080156">
    <property type="term" value="P:mitochondrial mRNA modification"/>
    <property type="evidence" value="ECO:0007669"/>
    <property type="project" value="TreeGrafter"/>
</dbReference>
<reference evidence="4 5" key="1">
    <citation type="journal article" date="2019" name="Nat. Plants">
        <title>Genome sequencing of Musa balbisiana reveals subgenome evolution and function divergence in polyploid bananas.</title>
        <authorList>
            <person name="Yao X."/>
        </authorList>
    </citation>
    <scope>NUCLEOTIDE SEQUENCE [LARGE SCALE GENOMIC DNA]</scope>
    <source>
        <strain evidence="5">cv. DH-PKW</strain>
        <tissue evidence="4">Leaves</tissue>
    </source>
</reference>
<comment type="caution">
    <text evidence="4">The sequence shown here is derived from an EMBL/GenBank/DDBJ whole genome shotgun (WGS) entry which is preliminary data.</text>
</comment>
<accession>A0A4S8IZ83</accession>
<dbReference type="InterPro" id="IPR054059">
    <property type="entry name" value="MORF/ORRM1/DAG-like_MORF"/>
</dbReference>
<dbReference type="Proteomes" id="UP000317650">
    <property type="component" value="Chromosome 10"/>
</dbReference>
<dbReference type="PANTHER" id="PTHR31346:SF4">
    <property type="entry name" value="MULTIPLE ORGANELLAR RNA EDITING FACTOR 8, CHLOROPLASTIC_MITOCHONDRIAL"/>
    <property type="match status" value="1"/>
</dbReference>
<dbReference type="GO" id="GO:0016554">
    <property type="term" value="P:cytidine to uridine editing"/>
    <property type="evidence" value="ECO:0007669"/>
    <property type="project" value="InterPro"/>
</dbReference>
<dbReference type="AlphaFoldDB" id="A0A4S8IZ83"/>
<keyword evidence="5" id="KW-1185">Reference proteome</keyword>
<dbReference type="GO" id="GO:0005739">
    <property type="term" value="C:mitochondrion"/>
    <property type="evidence" value="ECO:0007669"/>
    <property type="project" value="TreeGrafter"/>
</dbReference>
<protein>
    <recommendedName>
        <fullName evidence="3">MORF/ORRM1/DAG-like MORF domain-containing protein</fullName>
    </recommendedName>
</protein>
<dbReference type="InterPro" id="IPR039206">
    <property type="entry name" value="MORF/ORRM1/DAG-like"/>
</dbReference>
<dbReference type="Pfam" id="PF21864">
    <property type="entry name" value="MORF_dom"/>
    <property type="match status" value="1"/>
</dbReference>
<proteinExistence type="predicted"/>
<sequence length="140" mass="15283">MARDRHPPVSAIEPSSKAPSPVHSITQLRFLVHVPVPSTLLTSSRAPPSSALPLCSASTGYPLRLSAAGLGTRCFSTRLTKSSLNDPSPNWRNRPPKETILLDGCDFEHWLVIMEPPDPSLTRDEIIDSYIKTLAQVLGM</sequence>
<evidence type="ECO:0000313" key="4">
    <source>
        <dbReference type="EMBL" id="THU53724.1"/>
    </source>
</evidence>
<dbReference type="EMBL" id="PYDT01000008">
    <property type="protein sequence ID" value="THU53724.1"/>
    <property type="molecule type" value="Genomic_DNA"/>
</dbReference>
<evidence type="ECO:0000313" key="5">
    <source>
        <dbReference type="Proteomes" id="UP000317650"/>
    </source>
</evidence>
<feature type="domain" description="MORF/ORRM1/DAG-like MORF" evidence="3">
    <location>
        <begin position="107"/>
        <end position="139"/>
    </location>
</feature>
<organism evidence="4 5">
    <name type="scientific">Musa balbisiana</name>
    <name type="common">Banana</name>
    <dbReference type="NCBI Taxonomy" id="52838"/>
    <lineage>
        <taxon>Eukaryota</taxon>
        <taxon>Viridiplantae</taxon>
        <taxon>Streptophyta</taxon>
        <taxon>Embryophyta</taxon>
        <taxon>Tracheophyta</taxon>
        <taxon>Spermatophyta</taxon>
        <taxon>Magnoliopsida</taxon>
        <taxon>Liliopsida</taxon>
        <taxon>Zingiberales</taxon>
        <taxon>Musaceae</taxon>
        <taxon>Musa</taxon>
    </lineage>
</organism>
<dbReference type="PANTHER" id="PTHR31346">
    <property type="entry name" value="MULTIPLE ORGANELLAR RNA EDITING FACTOR 2, CHLOROPLASTIC-RELATED-RELATED"/>
    <property type="match status" value="1"/>
</dbReference>
<evidence type="ECO:0000256" key="1">
    <source>
        <dbReference type="ARBA" id="ARBA00022946"/>
    </source>
</evidence>
<gene>
    <name evidence="4" type="ORF">C4D60_Mb10t17470</name>
</gene>